<evidence type="ECO:0000313" key="1">
    <source>
        <dbReference type="EMBL" id="GFN86450.1"/>
    </source>
</evidence>
<reference evidence="1 2" key="1">
    <citation type="journal article" date="2021" name="Elife">
        <title>Chloroplast acquisition without the gene transfer in kleptoplastic sea slugs, Plakobranchus ocellatus.</title>
        <authorList>
            <person name="Maeda T."/>
            <person name="Takahashi S."/>
            <person name="Yoshida T."/>
            <person name="Shimamura S."/>
            <person name="Takaki Y."/>
            <person name="Nagai Y."/>
            <person name="Toyoda A."/>
            <person name="Suzuki Y."/>
            <person name="Arimoto A."/>
            <person name="Ishii H."/>
            <person name="Satoh N."/>
            <person name="Nishiyama T."/>
            <person name="Hasebe M."/>
            <person name="Maruyama T."/>
            <person name="Minagawa J."/>
            <person name="Obokata J."/>
            <person name="Shigenobu S."/>
        </authorList>
    </citation>
    <scope>NUCLEOTIDE SEQUENCE [LARGE SCALE GENOMIC DNA]</scope>
</reference>
<accession>A0AAV3YGM5</accession>
<organism evidence="1 2">
    <name type="scientific">Plakobranchus ocellatus</name>
    <dbReference type="NCBI Taxonomy" id="259542"/>
    <lineage>
        <taxon>Eukaryota</taxon>
        <taxon>Metazoa</taxon>
        <taxon>Spiralia</taxon>
        <taxon>Lophotrochozoa</taxon>
        <taxon>Mollusca</taxon>
        <taxon>Gastropoda</taxon>
        <taxon>Heterobranchia</taxon>
        <taxon>Euthyneura</taxon>
        <taxon>Panpulmonata</taxon>
        <taxon>Sacoglossa</taxon>
        <taxon>Placobranchoidea</taxon>
        <taxon>Plakobranchidae</taxon>
        <taxon>Plakobranchus</taxon>
    </lineage>
</organism>
<comment type="caution">
    <text evidence="1">The sequence shown here is derived from an EMBL/GenBank/DDBJ whole genome shotgun (WGS) entry which is preliminary data.</text>
</comment>
<gene>
    <name evidence="1" type="ORF">PoB_001295600</name>
</gene>
<protein>
    <submittedName>
        <fullName evidence="1">Uncharacterized protein</fullName>
    </submittedName>
</protein>
<proteinExistence type="predicted"/>
<dbReference type="AlphaFoldDB" id="A0AAV3YGM5"/>
<sequence>MSELKAANERPRVIIRRQREGAGLPGVVIFTECRDSVQSFGRYGSESVEGSVLLADYQQKIEGMRISVTC</sequence>
<name>A0AAV3YGM5_9GAST</name>
<dbReference type="Proteomes" id="UP000735302">
    <property type="component" value="Unassembled WGS sequence"/>
</dbReference>
<keyword evidence="2" id="KW-1185">Reference proteome</keyword>
<evidence type="ECO:0000313" key="2">
    <source>
        <dbReference type="Proteomes" id="UP000735302"/>
    </source>
</evidence>
<dbReference type="EMBL" id="BLXT01001518">
    <property type="protein sequence ID" value="GFN86450.1"/>
    <property type="molecule type" value="Genomic_DNA"/>
</dbReference>